<dbReference type="RefSeq" id="WP_179909377.1">
    <property type="nucleotide sequence ID" value="NZ_CP058910.1"/>
</dbReference>
<keyword evidence="5" id="KW-1185">Reference proteome</keyword>
<dbReference type="SUPFAM" id="SSF52540">
    <property type="entry name" value="P-loop containing nucleoside triphosphate hydrolases"/>
    <property type="match status" value="1"/>
</dbReference>
<dbReference type="EMBL" id="CP058910">
    <property type="protein sequence ID" value="QLH79511.1"/>
    <property type="molecule type" value="Genomic_DNA"/>
</dbReference>
<evidence type="ECO:0000313" key="5">
    <source>
        <dbReference type="Proteomes" id="UP000509667"/>
    </source>
</evidence>
<dbReference type="KEGG" id="hrr:HZS55_20395"/>
<feature type="coiled-coil region" evidence="3">
    <location>
        <begin position="283"/>
        <end position="341"/>
    </location>
</feature>
<feature type="coiled-coil region" evidence="3">
    <location>
        <begin position="124"/>
        <end position="239"/>
    </location>
</feature>
<proteinExistence type="inferred from homology"/>
<evidence type="ECO:0000313" key="4">
    <source>
        <dbReference type="EMBL" id="QLH79511.1"/>
    </source>
</evidence>
<dbReference type="InterPro" id="IPR027417">
    <property type="entry name" value="P-loop_NTPase"/>
</dbReference>
<organism evidence="4 5">
    <name type="scientific">Halosimplex rubrum</name>
    <dbReference type="NCBI Taxonomy" id="869889"/>
    <lineage>
        <taxon>Archaea</taxon>
        <taxon>Methanobacteriati</taxon>
        <taxon>Methanobacteriota</taxon>
        <taxon>Stenosarchaea group</taxon>
        <taxon>Halobacteria</taxon>
        <taxon>Halobacteriales</taxon>
        <taxon>Haloarculaceae</taxon>
        <taxon>Halosimplex</taxon>
    </lineage>
</organism>
<dbReference type="PANTHER" id="PTHR32114">
    <property type="entry name" value="ABC TRANSPORTER ABCH.3"/>
    <property type="match status" value="1"/>
</dbReference>
<gene>
    <name evidence="4" type="ORF">HZS55_20395</name>
</gene>
<dbReference type="AlphaFoldDB" id="A0A7D5T0F5"/>
<dbReference type="PANTHER" id="PTHR32114:SF2">
    <property type="entry name" value="ABC TRANSPORTER ABCH.3"/>
    <property type="match status" value="1"/>
</dbReference>
<protein>
    <submittedName>
        <fullName evidence="4">Uncharacterized protein</fullName>
    </submittedName>
</protein>
<comment type="similarity">
    <text evidence="2">Belongs to the Sph1/Sph2 family.</text>
</comment>
<dbReference type="OrthoDB" id="269347at2157"/>
<sequence length="555" mass="63829">MEIPQTDGEDWLIKGENQSGKTLTFNAIRYAILGDTISLQTGHGNSVESELTNGTKIHRKESGLSVKTESEGEFGPETGEEVISGAIGKRNLVGLSFIHSHFDQLPLEKLNRPKRIEVILKSTDKGLAEEIESEKKELERIESQIDEMESDRTALSSKISDRKSLITELERQKENWEEVLRLAERDDLRAISETLREHPDLEQKINDCISRRNSLQTDLQELRNEKSVAEDRDREIDELILDAMDEFICPVCDGRVGKGKSKNRLSSGCCPFCNRERDLEKVRQDLKDEQNVTEKDLDEISEEIQELEEELEGTTEKIESLKQEREELDEVNNKVIDVLHDYDHEIDEIIDIARERVANIESKLGEYGDMVISLEERKADKVAEIEELESLKRSSMEQLRELEEESAERNIENFRQKWQDYHSKLAPDLAREIKIRREGGQRGEIALIDDGGRNRLYDRRGDLSDAEIVLLNISFVCTILDKASKIGEIDWEVLVLDEPFARLDPQVKQKSLDFLVETPFQIILTSSDPEVWKEFQASETTELTRQQQSELSQFS</sequence>
<dbReference type="Proteomes" id="UP000509667">
    <property type="component" value="Chromosome"/>
</dbReference>
<name>A0A7D5T0F5_9EURY</name>
<accession>A0A7D5T0F5</accession>
<dbReference type="Gene3D" id="3.40.50.300">
    <property type="entry name" value="P-loop containing nucleotide triphosphate hydrolases"/>
    <property type="match status" value="2"/>
</dbReference>
<evidence type="ECO:0000256" key="2">
    <source>
        <dbReference type="ARBA" id="ARBA00049666"/>
    </source>
</evidence>
<evidence type="ECO:0000256" key="1">
    <source>
        <dbReference type="ARBA" id="ARBA00023054"/>
    </source>
</evidence>
<keyword evidence="1 3" id="KW-0175">Coiled coil</keyword>
<feature type="coiled-coil region" evidence="3">
    <location>
        <begin position="371"/>
        <end position="412"/>
    </location>
</feature>
<evidence type="ECO:0000256" key="3">
    <source>
        <dbReference type="SAM" id="Coils"/>
    </source>
</evidence>
<reference evidence="4 5" key="1">
    <citation type="submission" date="2020-07" db="EMBL/GenBank/DDBJ databases">
        <title>Halosimplex pelagicum sp. nov. and Halosimplex rubrum sp. nov., isolated from salted brown alga Laminaria, and emended description of the genus Halosimplex.</title>
        <authorList>
            <person name="Cui H."/>
        </authorList>
    </citation>
    <scope>NUCLEOTIDE SEQUENCE [LARGE SCALE GENOMIC DNA]</scope>
    <source>
        <strain evidence="4 5">R27</strain>
    </source>
</reference>
<dbReference type="GeneID" id="56080276"/>